<evidence type="ECO:0000313" key="5">
    <source>
        <dbReference type="EMBL" id="PRY99493.1"/>
    </source>
</evidence>
<dbReference type="SUPFAM" id="SSF52833">
    <property type="entry name" value="Thioredoxin-like"/>
    <property type="match status" value="1"/>
</dbReference>
<dbReference type="Pfam" id="PF00085">
    <property type="entry name" value="Thioredoxin"/>
    <property type="match status" value="1"/>
</dbReference>
<dbReference type="InterPro" id="IPR017937">
    <property type="entry name" value="Thioredoxin_CS"/>
</dbReference>
<dbReference type="AlphaFoldDB" id="A0A2T0XKM8"/>
<dbReference type="CDD" id="cd02947">
    <property type="entry name" value="TRX_family"/>
    <property type="match status" value="1"/>
</dbReference>
<proteinExistence type="predicted"/>
<dbReference type="InterPro" id="IPR036249">
    <property type="entry name" value="Thioredoxin-like_sf"/>
</dbReference>
<name>A0A2T0XKM8_9BURK</name>
<keyword evidence="3" id="KW-0732">Signal</keyword>
<reference evidence="5 6" key="1">
    <citation type="submission" date="2018-03" db="EMBL/GenBank/DDBJ databases">
        <title>Genomic Encyclopedia of Type Strains, Phase III (KMG-III): the genomes of soil and plant-associated and newly described type strains.</title>
        <authorList>
            <person name="Whitman W."/>
        </authorList>
    </citation>
    <scope>NUCLEOTIDE SEQUENCE [LARGE SCALE GENOMIC DNA]</scope>
    <source>
        <strain evidence="5 6">MWH-P2sevCIIIb</strain>
    </source>
</reference>
<dbReference type="PROSITE" id="PS51352">
    <property type="entry name" value="THIOREDOXIN_2"/>
    <property type="match status" value="1"/>
</dbReference>
<evidence type="ECO:0000256" key="1">
    <source>
        <dbReference type="ARBA" id="ARBA00023157"/>
    </source>
</evidence>
<evidence type="ECO:0000256" key="3">
    <source>
        <dbReference type="SAM" id="SignalP"/>
    </source>
</evidence>
<dbReference type="PANTHER" id="PTHR46115">
    <property type="entry name" value="THIOREDOXIN-LIKE PROTEIN 1"/>
    <property type="match status" value="1"/>
</dbReference>
<dbReference type="EMBL" id="PVTV01000011">
    <property type="protein sequence ID" value="PRY99493.1"/>
    <property type="molecule type" value="Genomic_DNA"/>
</dbReference>
<evidence type="ECO:0000256" key="2">
    <source>
        <dbReference type="ARBA" id="ARBA00023284"/>
    </source>
</evidence>
<keyword evidence="6" id="KW-1185">Reference proteome</keyword>
<comment type="caution">
    <text evidence="5">The sequence shown here is derived from an EMBL/GenBank/DDBJ whole genome shotgun (WGS) entry which is preliminary data.</text>
</comment>
<dbReference type="Gene3D" id="3.40.30.10">
    <property type="entry name" value="Glutaredoxin"/>
    <property type="match status" value="1"/>
</dbReference>
<keyword evidence="5" id="KW-0413">Isomerase</keyword>
<dbReference type="Proteomes" id="UP000238308">
    <property type="component" value="Unassembled WGS sequence"/>
</dbReference>
<evidence type="ECO:0000259" key="4">
    <source>
        <dbReference type="PROSITE" id="PS51352"/>
    </source>
</evidence>
<sequence length="129" mass="13808">MKMLAKTALIVALSAIASLALAGEVKPFSQQEFDTLTQAGKPVVLDITAPWCPTCKAQAPIVDALTKNPAYKDVTLLTIDFDTSKPTLKLLKVNQQSTLIAFKGTQEVARSTGDTTQAGLENIFKKSVN</sequence>
<accession>A0A2T0XKM8</accession>
<keyword evidence="2" id="KW-0676">Redox-active center</keyword>
<organism evidence="5 6">
    <name type="scientific">Jezberella montanilacus</name>
    <dbReference type="NCBI Taxonomy" id="323426"/>
    <lineage>
        <taxon>Bacteria</taxon>
        <taxon>Pseudomonadati</taxon>
        <taxon>Pseudomonadota</taxon>
        <taxon>Betaproteobacteria</taxon>
        <taxon>Burkholderiales</taxon>
        <taxon>Alcaligenaceae</taxon>
        <taxon>Jezberella</taxon>
    </lineage>
</organism>
<dbReference type="OrthoDB" id="9798454at2"/>
<dbReference type="PROSITE" id="PS00194">
    <property type="entry name" value="THIOREDOXIN_1"/>
    <property type="match status" value="1"/>
</dbReference>
<feature type="chain" id="PRO_5015467971" evidence="3">
    <location>
        <begin position="23"/>
        <end position="129"/>
    </location>
</feature>
<keyword evidence="1" id="KW-1015">Disulfide bond</keyword>
<dbReference type="GO" id="GO:0016853">
    <property type="term" value="F:isomerase activity"/>
    <property type="evidence" value="ECO:0007669"/>
    <property type="project" value="UniProtKB-KW"/>
</dbReference>
<protein>
    <submittedName>
        <fullName evidence="5">Thiol-disulfide isomerase/thioredoxin</fullName>
    </submittedName>
</protein>
<dbReference type="GO" id="GO:0015036">
    <property type="term" value="F:disulfide oxidoreductase activity"/>
    <property type="evidence" value="ECO:0007669"/>
    <property type="project" value="UniProtKB-ARBA"/>
</dbReference>
<evidence type="ECO:0000313" key="6">
    <source>
        <dbReference type="Proteomes" id="UP000238308"/>
    </source>
</evidence>
<dbReference type="InterPro" id="IPR013766">
    <property type="entry name" value="Thioredoxin_domain"/>
</dbReference>
<dbReference type="RefSeq" id="WP_106226784.1">
    <property type="nucleotide sequence ID" value="NZ_PVTV01000011.1"/>
</dbReference>
<feature type="domain" description="Thioredoxin" evidence="4">
    <location>
        <begin position="7"/>
        <end position="129"/>
    </location>
</feature>
<feature type="signal peptide" evidence="3">
    <location>
        <begin position="1"/>
        <end position="22"/>
    </location>
</feature>
<gene>
    <name evidence="5" type="ORF">BCM14_0940</name>
</gene>